<evidence type="ECO:0000313" key="4">
    <source>
        <dbReference type="Proteomes" id="UP000481621"/>
    </source>
</evidence>
<evidence type="ECO:0000259" key="2">
    <source>
        <dbReference type="Pfam" id="PF12146"/>
    </source>
</evidence>
<dbReference type="EMBL" id="JAAIUV010000003">
    <property type="protein sequence ID" value="NEX77927.1"/>
    <property type="molecule type" value="Genomic_DNA"/>
</dbReference>
<dbReference type="Pfam" id="PF12146">
    <property type="entry name" value="Hydrolase_4"/>
    <property type="match status" value="1"/>
</dbReference>
<proteinExistence type="predicted"/>
<dbReference type="InterPro" id="IPR053145">
    <property type="entry name" value="AB_hydrolase_Est10"/>
</dbReference>
<reference evidence="3" key="1">
    <citation type="submission" date="2020-02" db="EMBL/GenBank/DDBJ databases">
        <title>Bacillus sedimentmangrovi sp. nov., isolated from sediment of the mangrove ecosystem.</title>
        <authorList>
            <person name="Liu G."/>
        </authorList>
    </citation>
    <scope>NUCLEOTIDE SEQUENCE [LARGE SCALE GENOMIC DNA]</scope>
    <source>
        <strain evidence="3">SgZ-7</strain>
    </source>
</reference>
<accession>A0A6B3TQA8</accession>
<protein>
    <submittedName>
        <fullName evidence="3">Alpha/beta fold hydrolase</fullName>
    </submittedName>
</protein>
<keyword evidence="1 3" id="KW-0378">Hydrolase</keyword>
<evidence type="ECO:0000313" key="3">
    <source>
        <dbReference type="EMBL" id="NEX77927.1"/>
    </source>
</evidence>
<dbReference type="InterPro" id="IPR002471">
    <property type="entry name" value="Pept_S9_AS"/>
</dbReference>
<dbReference type="RefSeq" id="WP_163250467.1">
    <property type="nucleotide sequence ID" value="NZ_JAAIUV010000003.1"/>
</dbReference>
<name>A0A6B3TQA8_9BACI</name>
<keyword evidence="4" id="KW-1185">Reference proteome</keyword>
<sequence>MADEKIVIGAGTKYPLNGKLSLPDERNGSVPAVVLVHGSGPANMDAKVGNNYFFKDIADGLSEKGIAVVRYDKRTFVYGKELKHQTNMTVKEETIEDAILAANFLRNDSRIDASKIFVLGHSMGGMLAPRIDAEGGHFAGIIIAAGSPRKIEEIMLSQNEDVLNSLNWFLKIIAKKQVAKLATKFDQIYQMSDEEAKSTKLFGKYVRAYYFKEMGEHPAPDYLRNLEKPVLILHGEKDVQTSVEKDFHAYKKLLADKPNVTFKLYPNLNHLFMPAIYGEILKVKKEYKVPQKVDHQVIQDIADWIHSIT</sequence>
<evidence type="ECO:0000256" key="1">
    <source>
        <dbReference type="ARBA" id="ARBA00022801"/>
    </source>
</evidence>
<dbReference type="InterPro" id="IPR022742">
    <property type="entry name" value="Hydrolase_4"/>
</dbReference>
<dbReference type="PROSITE" id="PS00708">
    <property type="entry name" value="PRO_ENDOPEP_SER"/>
    <property type="match status" value="1"/>
</dbReference>
<dbReference type="PANTHER" id="PTHR43265:SF1">
    <property type="entry name" value="ESTERASE ESTD"/>
    <property type="match status" value="1"/>
</dbReference>
<organism evidence="3 4">
    <name type="scientific">Neobacillus thermocopriae</name>
    <dbReference type="NCBI Taxonomy" id="1215031"/>
    <lineage>
        <taxon>Bacteria</taxon>
        <taxon>Bacillati</taxon>
        <taxon>Bacillota</taxon>
        <taxon>Bacilli</taxon>
        <taxon>Bacillales</taxon>
        <taxon>Bacillaceae</taxon>
        <taxon>Neobacillus</taxon>
    </lineage>
</organism>
<dbReference type="PANTHER" id="PTHR43265">
    <property type="entry name" value="ESTERASE ESTD"/>
    <property type="match status" value="1"/>
</dbReference>
<dbReference type="SUPFAM" id="SSF53474">
    <property type="entry name" value="alpha/beta-Hydrolases"/>
    <property type="match status" value="1"/>
</dbReference>
<dbReference type="InterPro" id="IPR029058">
    <property type="entry name" value="AB_hydrolase_fold"/>
</dbReference>
<dbReference type="Gene3D" id="3.40.50.1820">
    <property type="entry name" value="alpha/beta hydrolase"/>
    <property type="match status" value="1"/>
</dbReference>
<dbReference type="GO" id="GO:0006508">
    <property type="term" value="P:proteolysis"/>
    <property type="evidence" value="ECO:0007669"/>
    <property type="project" value="InterPro"/>
</dbReference>
<feature type="domain" description="Serine aminopeptidase S33" evidence="2">
    <location>
        <begin position="53"/>
        <end position="272"/>
    </location>
</feature>
<dbReference type="AlphaFoldDB" id="A0A6B3TQA8"/>
<dbReference type="GO" id="GO:0004252">
    <property type="term" value="F:serine-type endopeptidase activity"/>
    <property type="evidence" value="ECO:0007669"/>
    <property type="project" value="InterPro"/>
</dbReference>
<comment type="caution">
    <text evidence="3">The sequence shown here is derived from an EMBL/GenBank/DDBJ whole genome shotgun (WGS) entry which is preliminary data.</text>
</comment>
<dbReference type="Proteomes" id="UP000481621">
    <property type="component" value="Unassembled WGS sequence"/>
</dbReference>
<dbReference type="GO" id="GO:0052689">
    <property type="term" value="F:carboxylic ester hydrolase activity"/>
    <property type="evidence" value="ECO:0007669"/>
    <property type="project" value="TreeGrafter"/>
</dbReference>
<gene>
    <name evidence="3" type="ORF">G4Z05_03355</name>
</gene>